<gene>
    <name evidence="1" type="ORF">PCOR1329_LOCUS31075</name>
</gene>
<evidence type="ECO:0000313" key="2">
    <source>
        <dbReference type="Proteomes" id="UP001189429"/>
    </source>
</evidence>
<feature type="non-terminal residue" evidence="1">
    <location>
        <position position="396"/>
    </location>
</feature>
<evidence type="ECO:0000313" key="1">
    <source>
        <dbReference type="EMBL" id="CAK0833347.1"/>
    </source>
</evidence>
<proteinExistence type="predicted"/>
<accession>A0ABN9SNB4</accession>
<name>A0ABN9SNB4_9DINO</name>
<dbReference type="EMBL" id="CAUYUJ010012128">
    <property type="protein sequence ID" value="CAK0833347.1"/>
    <property type="molecule type" value="Genomic_DNA"/>
</dbReference>
<sequence length="396" mass="44818">MEKAYRVRSTGVLLTYFGVQGSGKTEWAQSLFQNPLVVKVGKLEHFPESMRAFDKEKHDGLVLDDLRDSQFLVDHQDKLQGKYNSLVEFASAPGGDLAYWTDLFAAQAFLPRAAALAEHAPQMPVASEMRHPKGFSFQQERRIALLRDATQGDGSQMEWSEIAKKVRNLLGHRPRPRRVANARRRATARRGPLKYDYKKCGKKPDKVTKEVERFLVKKLKALRCRAACTSTVLQLLLAPEMNVKVTVRYARKVFEKEGYRWLPKRQQRLYSKEQKDARLALAKKTLRVTSAELNAAMAYAMGGVVLAMPPKDETERTNFCRRGEEFMWRKNTEAFSPKLSGDDEYGNQVPLARAVPMWAGCAAGGLSIVAIHPFKKLCGEDWAMIVSRGDLVRAVK</sequence>
<reference evidence="1" key="1">
    <citation type="submission" date="2023-10" db="EMBL/GenBank/DDBJ databases">
        <authorList>
            <person name="Chen Y."/>
            <person name="Shah S."/>
            <person name="Dougan E. K."/>
            <person name="Thang M."/>
            <person name="Chan C."/>
        </authorList>
    </citation>
    <scope>NUCLEOTIDE SEQUENCE [LARGE SCALE GENOMIC DNA]</scope>
</reference>
<dbReference type="Proteomes" id="UP001189429">
    <property type="component" value="Unassembled WGS sequence"/>
</dbReference>
<comment type="caution">
    <text evidence="1">The sequence shown here is derived from an EMBL/GenBank/DDBJ whole genome shotgun (WGS) entry which is preliminary data.</text>
</comment>
<organism evidence="1 2">
    <name type="scientific">Prorocentrum cordatum</name>
    <dbReference type="NCBI Taxonomy" id="2364126"/>
    <lineage>
        <taxon>Eukaryota</taxon>
        <taxon>Sar</taxon>
        <taxon>Alveolata</taxon>
        <taxon>Dinophyceae</taxon>
        <taxon>Prorocentrales</taxon>
        <taxon>Prorocentraceae</taxon>
        <taxon>Prorocentrum</taxon>
    </lineage>
</organism>
<keyword evidence="2" id="KW-1185">Reference proteome</keyword>
<protein>
    <submittedName>
        <fullName evidence="1">Uncharacterized protein</fullName>
    </submittedName>
</protein>